<proteinExistence type="predicted"/>
<protein>
    <submittedName>
        <fullName evidence="1">Uncharacterized protein</fullName>
    </submittedName>
</protein>
<dbReference type="EnsemblMetazoa" id="MESCA001375-RA">
    <property type="protein sequence ID" value="MESCA001375-PA"/>
    <property type="gene ID" value="MESCA001375"/>
</dbReference>
<evidence type="ECO:0000313" key="1">
    <source>
        <dbReference type="EnsemblMetazoa" id="MESCA001375-PA"/>
    </source>
</evidence>
<organism evidence="1 2">
    <name type="scientific">Megaselia scalaris</name>
    <name type="common">Humpbacked fly</name>
    <name type="synonym">Phora scalaris</name>
    <dbReference type="NCBI Taxonomy" id="36166"/>
    <lineage>
        <taxon>Eukaryota</taxon>
        <taxon>Metazoa</taxon>
        <taxon>Ecdysozoa</taxon>
        <taxon>Arthropoda</taxon>
        <taxon>Hexapoda</taxon>
        <taxon>Insecta</taxon>
        <taxon>Pterygota</taxon>
        <taxon>Neoptera</taxon>
        <taxon>Endopterygota</taxon>
        <taxon>Diptera</taxon>
        <taxon>Brachycera</taxon>
        <taxon>Muscomorpha</taxon>
        <taxon>Platypezoidea</taxon>
        <taxon>Phoridae</taxon>
        <taxon>Megaseliini</taxon>
        <taxon>Megaselia</taxon>
    </lineage>
</organism>
<reference evidence="2" key="1">
    <citation type="submission" date="2013-02" db="EMBL/GenBank/DDBJ databases">
        <authorList>
            <person name="Hughes D."/>
        </authorList>
    </citation>
    <scope>NUCLEOTIDE SEQUENCE</scope>
    <source>
        <strain>Durham</strain>
        <strain evidence="2">NC isolate 2 -- Noor lab</strain>
    </source>
</reference>
<sequence length="129" mass="15011">TSAKDDYKELLELYVIFLGGYPKREVTFLKPGAISSARFMSKAIFMFSSQLNLTKTEIDKLQLITLFIFKDTFKKIGDPIYRKAEHHTNYLSEDLSGLSFFDERISIAEKRLKVQGLKNISDWLRNHIK</sequence>
<dbReference type="HOGENOM" id="CLU_1954215_0_0_1"/>
<dbReference type="Proteomes" id="UP000015102">
    <property type="component" value="Unassembled WGS sequence"/>
</dbReference>
<evidence type="ECO:0000313" key="2">
    <source>
        <dbReference type="Proteomes" id="UP000015102"/>
    </source>
</evidence>
<keyword evidence="2" id="KW-1185">Reference proteome</keyword>
<name>T1GDI7_MEGSC</name>
<dbReference type="AlphaFoldDB" id="T1GDI7"/>
<reference evidence="1" key="2">
    <citation type="submission" date="2015-06" db="UniProtKB">
        <authorList>
            <consortium name="EnsemblMetazoa"/>
        </authorList>
    </citation>
    <scope>IDENTIFICATION</scope>
</reference>
<accession>T1GDI7</accession>
<dbReference type="EMBL" id="CAQQ02012737">
    <property type="status" value="NOT_ANNOTATED_CDS"/>
    <property type="molecule type" value="Genomic_DNA"/>
</dbReference>